<dbReference type="EMBL" id="AWSQ01000002">
    <property type="protein sequence ID" value="KFX70152.1"/>
    <property type="molecule type" value="Genomic_DNA"/>
</dbReference>
<dbReference type="Proteomes" id="UP000030063">
    <property type="component" value="Unassembled WGS sequence"/>
</dbReference>
<keyword evidence="5 8" id="KW-0808">Transferase</keyword>
<evidence type="ECO:0000256" key="5">
    <source>
        <dbReference type="ARBA" id="ARBA00022679"/>
    </source>
</evidence>
<dbReference type="GO" id="GO:0005886">
    <property type="term" value="C:plasma membrane"/>
    <property type="evidence" value="ECO:0007669"/>
    <property type="project" value="UniProtKB-SubCell"/>
</dbReference>
<dbReference type="OrthoDB" id="5291101at2"/>
<evidence type="ECO:0000256" key="6">
    <source>
        <dbReference type="ARBA" id="ARBA00023136"/>
    </source>
</evidence>
<dbReference type="AlphaFoldDB" id="A0A0A1YJN4"/>
<keyword evidence="2" id="KW-1003">Cell membrane</keyword>
<sequence>MIPRLSVIIPARDEAQALPLLLANLAGLRAGGAELIVVDGGSRDATAALAVPCADQVLESSPGRARQMNAGAAVARGDYLWFVHADTQISAESIQCLLEVLAERPLWGRFDVRLSGHSLSLRLIGMMISLRSRLTGVASGDQGIFVARASFEALGGYADIPLMEDIELSRRLKKKARPRCLRPALLTSSRRWERHGVWRTVLLMWRLRLAYYCGASPARLARQYRGGPPL</sequence>
<evidence type="ECO:0000256" key="3">
    <source>
        <dbReference type="ARBA" id="ARBA00022519"/>
    </source>
</evidence>
<comment type="subcellular location">
    <subcellularLocation>
        <location evidence="1">Cell membrane</location>
    </subcellularLocation>
</comment>
<evidence type="ECO:0000313" key="9">
    <source>
        <dbReference type="Proteomes" id="UP000030063"/>
    </source>
</evidence>
<proteinExistence type="predicted"/>
<dbReference type="Pfam" id="PF00535">
    <property type="entry name" value="Glycos_transf_2"/>
    <property type="match status" value="1"/>
</dbReference>
<feature type="domain" description="Glycosyltransferase 2-like" evidence="7">
    <location>
        <begin position="6"/>
        <end position="111"/>
    </location>
</feature>
<gene>
    <name evidence="8" type="ORF">TMS3_0111710</name>
</gene>
<dbReference type="InterPro" id="IPR001173">
    <property type="entry name" value="Glyco_trans_2-like"/>
</dbReference>
<dbReference type="STRING" id="1395571.TMS3_0111710"/>
<name>A0A0A1YJN4_9PSED</name>
<dbReference type="Gene3D" id="3.90.550.10">
    <property type="entry name" value="Spore Coat Polysaccharide Biosynthesis Protein SpsA, Chain A"/>
    <property type="match status" value="1"/>
</dbReference>
<keyword evidence="4" id="KW-0328">Glycosyltransferase</keyword>
<dbReference type="PANTHER" id="PTHR43646:SF2">
    <property type="entry name" value="GLYCOSYLTRANSFERASE 2-LIKE DOMAIN-CONTAINING PROTEIN"/>
    <property type="match status" value="1"/>
</dbReference>
<dbReference type="GO" id="GO:0016757">
    <property type="term" value="F:glycosyltransferase activity"/>
    <property type="evidence" value="ECO:0007669"/>
    <property type="project" value="UniProtKB-KW"/>
</dbReference>
<dbReference type="InterPro" id="IPR029044">
    <property type="entry name" value="Nucleotide-diphossugar_trans"/>
</dbReference>
<evidence type="ECO:0000313" key="8">
    <source>
        <dbReference type="EMBL" id="KFX70152.1"/>
    </source>
</evidence>
<reference evidence="8 9" key="1">
    <citation type="journal article" date="2014" name="Genome Announc.">
        <title>Draft Genome Sequence of Petroleum Oil-Degrading Marine Bacterium Pseudomonas taeanensis Strain MS-3, Isolated from a Crude Oil-Contaminated Seashore.</title>
        <authorList>
            <person name="Lee S.Y."/>
            <person name="Kim S.H."/>
            <person name="Lee D.G."/>
            <person name="Shin S."/>
            <person name="Yun S.H."/>
            <person name="Choi C.W."/>
            <person name="Chung Y.H."/>
            <person name="Choi J.S."/>
            <person name="Kahng H.Y."/>
            <person name="Kim S.I."/>
        </authorList>
    </citation>
    <scope>NUCLEOTIDE SEQUENCE [LARGE SCALE GENOMIC DNA]</scope>
    <source>
        <strain evidence="8 9">MS-3</strain>
    </source>
</reference>
<accession>A0A0A1YJN4</accession>
<keyword evidence="3" id="KW-0997">Cell inner membrane</keyword>
<organism evidence="8 9">
    <name type="scientific">Pseudomonas taeanensis MS-3</name>
    <dbReference type="NCBI Taxonomy" id="1395571"/>
    <lineage>
        <taxon>Bacteria</taxon>
        <taxon>Pseudomonadati</taxon>
        <taxon>Pseudomonadota</taxon>
        <taxon>Gammaproteobacteria</taxon>
        <taxon>Pseudomonadales</taxon>
        <taxon>Pseudomonadaceae</taxon>
        <taxon>Pseudomonas</taxon>
    </lineage>
</organism>
<evidence type="ECO:0000256" key="1">
    <source>
        <dbReference type="ARBA" id="ARBA00004236"/>
    </source>
</evidence>
<dbReference type="RefSeq" id="WP_025165407.1">
    <property type="nucleotide sequence ID" value="NZ_AWSQ01000002.1"/>
</dbReference>
<evidence type="ECO:0000256" key="4">
    <source>
        <dbReference type="ARBA" id="ARBA00022676"/>
    </source>
</evidence>
<dbReference type="PANTHER" id="PTHR43646">
    <property type="entry name" value="GLYCOSYLTRANSFERASE"/>
    <property type="match status" value="1"/>
</dbReference>
<comment type="caution">
    <text evidence="8">The sequence shown here is derived from an EMBL/GenBank/DDBJ whole genome shotgun (WGS) entry which is preliminary data.</text>
</comment>
<dbReference type="CDD" id="cd02522">
    <property type="entry name" value="GT_2_like_a"/>
    <property type="match status" value="1"/>
</dbReference>
<dbReference type="InterPro" id="IPR026461">
    <property type="entry name" value="Trfase_2_rSAM/seldom_assoc"/>
</dbReference>
<evidence type="ECO:0000256" key="2">
    <source>
        <dbReference type="ARBA" id="ARBA00022475"/>
    </source>
</evidence>
<dbReference type="eggNOG" id="COG1215">
    <property type="taxonomic scope" value="Bacteria"/>
</dbReference>
<dbReference type="SUPFAM" id="SSF53448">
    <property type="entry name" value="Nucleotide-diphospho-sugar transferases"/>
    <property type="match status" value="1"/>
</dbReference>
<dbReference type="NCBIfam" id="TIGR04283">
    <property type="entry name" value="glyco_like_mftF"/>
    <property type="match status" value="1"/>
</dbReference>
<protein>
    <submittedName>
        <fullName evidence="8">Glycosyl transferase</fullName>
    </submittedName>
</protein>
<keyword evidence="9" id="KW-1185">Reference proteome</keyword>
<keyword evidence="6" id="KW-0472">Membrane</keyword>
<evidence type="ECO:0000259" key="7">
    <source>
        <dbReference type="Pfam" id="PF00535"/>
    </source>
</evidence>